<dbReference type="Proteomes" id="UP000005018">
    <property type="component" value="Chromosome 7"/>
</dbReference>
<accession>H8XAB7</accession>
<dbReference type="EMBL" id="HE681725">
    <property type="protein sequence ID" value="CCG25094.1"/>
    <property type="molecule type" value="Genomic_DNA"/>
</dbReference>
<evidence type="ECO:0000313" key="1">
    <source>
        <dbReference type="EMBL" id="CCG25094.1"/>
    </source>
</evidence>
<sequence>MASLTSLPCEALEETFHQLDQHQTLALAPLHSKFCYIGIPKLYRNIYVYTPWPLNDVMKQNDPKSTFHIPKNLNNCKSKKYSIISSDTLERYLARMDRTREIYHLELHGHNMTIIDCIFRHFKKIKYFELVALYLSSELPDYIGLIKQYLDIYHHSTVYISPKSQDYSDNLILFRVGDWHKPDDLESLDRSKNLTELIVHVCFNRNYRHFRFSKKLHVLQIHYEFEPETMNYTLCDVFDTSCLRELSIKGDINVKTLFSSSDLEENFPKLVQLCLRFAGEMYAPSALQDLKLFKHDKLRSLVVSSRTCLECDARAVCDLCPQFPNSSINWWSEPPNCYCMLLSHNIRVLSPDLPFGVVGYHFYDLSRIALTDFEHTVTDCFAKEVKVNLKRWYTRAELYTIYNSSDHYSGGRREF</sequence>
<reference evidence="1 2" key="1">
    <citation type="journal article" date="2012" name="PLoS ONE">
        <title>Sequence and analysis of the genome of the pathogenic yeast Candida orthopsilosis.</title>
        <authorList>
            <person name="Riccombeni A."/>
            <person name="Vidanes G."/>
            <person name="Proux-Wera E."/>
            <person name="Wolfe K.H."/>
            <person name="Butler G."/>
        </authorList>
    </citation>
    <scope>NUCLEOTIDE SEQUENCE [LARGE SCALE GENOMIC DNA]</scope>
    <source>
        <strain evidence="1 2">Co 90-125</strain>
    </source>
</reference>
<proteinExistence type="predicted"/>
<gene>
    <name evidence="1" type="ORF">CORT_0G04170</name>
</gene>
<dbReference type="RefSeq" id="XP_003871219.1">
    <property type="nucleotide sequence ID" value="XM_003871170.1"/>
</dbReference>
<name>H8XAB7_CANO9</name>
<dbReference type="KEGG" id="cot:CORT_0G04170"/>
<dbReference type="HOGENOM" id="CLU_644043_0_0_1"/>
<protein>
    <submittedName>
        <fullName evidence="1">Taf19 TFIID subunit</fullName>
    </submittedName>
</protein>
<organism evidence="1 2">
    <name type="scientific">Candida orthopsilosis (strain 90-125)</name>
    <name type="common">Yeast</name>
    <dbReference type="NCBI Taxonomy" id="1136231"/>
    <lineage>
        <taxon>Eukaryota</taxon>
        <taxon>Fungi</taxon>
        <taxon>Dikarya</taxon>
        <taxon>Ascomycota</taxon>
        <taxon>Saccharomycotina</taxon>
        <taxon>Pichiomycetes</taxon>
        <taxon>Debaryomycetaceae</taxon>
        <taxon>Candida/Lodderomyces clade</taxon>
        <taxon>Candida</taxon>
    </lineage>
</organism>
<dbReference type="InterPro" id="IPR032675">
    <property type="entry name" value="LRR_dom_sf"/>
</dbReference>
<dbReference type="SUPFAM" id="SSF52058">
    <property type="entry name" value="L domain-like"/>
    <property type="match status" value="1"/>
</dbReference>
<dbReference type="GeneID" id="14541846"/>
<keyword evidence="2" id="KW-1185">Reference proteome</keyword>
<dbReference type="OrthoDB" id="4023491at2759"/>
<evidence type="ECO:0000313" key="2">
    <source>
        <dbReference type="Proteomes" id="UP000005018"/>
    </source>
</evidence>
<dbReference type="AlphaFoldDB" id="H8XAB7"/>
<dbReference type="Gene3D" id="3.80.10.10">
    <property type="entry name" value="Ribonuclease Inhibitor"/>
    <property type="match status" value="1"/>
</dbReference>